<dbReference type="Pfam" id="PF00672">
    <property type="entry name" value="HAMP"/>
    <property type="match status" value="1"/>
</dbReference>
<evidence type="ECO:0000256" key="4">
    <source>
        <dbReference type="ARBA" id="ARBA00022553"/>
    </source>
</evidence>
<comment type="subcellular location">
    <subcellularLocation>
        <location evidence="2">Membrane</location>
    </subcellularLocation>
</comment>
<dbReference type="RefSeq" id="WP_068621744.1">
    <property type="nucleotide sequence ID" value="NZ_FJNB01000004.1"/>
</dbReference>
<dbReference type="Gene3D" id="1.10.8.500">
    <property type="entry name" value="HAMP domain in histidine kinase"/>
    <property type="match status" value="1"/>
</dbReference>
<dbReference type="Proteomes" id="UP000076878">
    <property type="component" value="Unassembled WGS sequence"/>
</dbReference>
<keyword evidence="6 14" id="KW-0418">Kinase</keyword>
<dbReference type="InterPro" id="IPR013767">
    <property type="entry name" value="PAS_fold"/>
</dbReference>
<evidence type="ECO:0000259" key="11">
    <source>
        <dbReference type="PROSITE" id="PS50112"/>
    </source>
</evidence>
<keyword evidence="5" id="KW-0808">Transferase</keyword>
<dbReference type="EC" id="2.7.13.3" evidence="3"/>
<keyword evidence="7" id="KW-0902">Two-component regulatory system</keyword>
<dbReference type="GO" id="GO:0016036">
    <property type="term" value="P:cellular response to phosphate starvation"/>
    <property type="evidence" value="ECO:0007669"/>
    <property type="project" value="TreeGrafter"/>
</dbReference>
<dbReference type="GO" id="GO:0004721">
    <property type="term" value="F:phosphoprotein phosphatase activity"/>
    <property type="evidence" value="ECO:0007669"/>
    <property type="project" value="TreeGrafter"/>
</dbReference>
<dbReference type="OrthoDB" id="9813151at2"/>
<dbReference type="InterPro" id="IPR035965">
    <property type="entry name" value="PAS-like_dom_sf"/>
</dbReference>
<dbReference type="Pfam" id="PF00989">
    <property type="entry name" value="PAS"/>
    <property type="match status" value="1"/>
</dbReference>
<dbReference type="GO" id="GO:0006355">
    <property type="term" value="P:regulation of DNA-templated transcription"/>
    <property type="evidence" value="ECO:0007669"/>
    <property type="project" value="InterPro"/>
</dbReference>
<dbReference type="EMBL" id="FJNB01000004">
    <property type="protein sequence ID" value="CZQ89020.1"/>
    <property type="molecule type" value="Genomic_DNA"/>
</dbReference>
<keyword evidence="8 9" id="KW-0472">Membrane</keyword>
<dbReference type="PANTHER" id="PTHR45453">
    <property type="entry name" value="PHOSPHATE REGULON SENSOR PROTEIN PHOR"/>
    <property type="match status" value="1"/>
</dbReference>
<evidence type="ECO:0000313" key="15">
    <source>
        <dbReference type="Proteomes" id="UP000076878"/>
    </source>
</evidence>
<evidence type="ECO:0000256" key="3">
    <source>
        <dbReference type="ARBA" id="ARBA00012438"/>
    </source>
</evidence>
<dbReference type="PRINTS" id="PR00344">
    <property type="entry name" value="BCTRLSENSOR"/>
</dbReference>
<evidence type="ECO:0000256" key="7">
    <source>
        <dbReference type="ARBA" id="ARBA00023012"/>
    </source>
</evidence>
<evidence type="ECO:0000313" key="16">
    <source>
        <dbReference type="Proteomes" id="UP000199280"/>
    </source>
</evidence>
<dbReference type="Gene3D" id="3.30.565.10">
    <property type="entry name" value="Histidine kinase-like ATPase, C-terminal domain"/>
    <property type="match status" value="1"/>
</dbReference>
<dbReference type="Pfam" id="PF00512">
    <property type="entry name" value="HisKA"/>
    <property type="match status" value="1"/>
</dbReference>
<proteinExistence type="predicted"/>
<dbReference type="PANTHER" id="PTHR45453:SF1">
    <property type="entry name" value="PHOSPHATE REGULON SENSOR PROTEIN PHOR"/>
    <property type="match status" value="1"/>
</dbReference>
<evidence type="ECO:0000256" key="6">
    <source>
        <dbReference type="ARBA" id="ARBA00022777"/>
    </source>
</evidence>
<dbReference type="CDD" id="cd00130">
    <property type="entry name" value="PAS"/>
    <property type="match status" value="1"/>
</dbReference>
<dbReference type="Proteomes" id="UP000199280">
    <property type="component" value="Unassembled WGS sequence"/>
</dbReference>
<dbReference type="Gene3D" id="3.30.450.20">
    <property type="entry name" value="PAS domain"/>
    <property type="match status" value="2"/>
</dbReference>
<evidence type="ECO:0000256" key="5">
    <source>
        <dbReference type="ARBA" id="ARBA00022679"/>
    </source>
</evidence>
<keyword evidence="16" id="KW-1185">Reference proteome</keyword>
<evidence type="ECO:0000259" key="12">
    <source>
        <dbReference type="PROSITE" id="PS50885"/>
    </source>
</evidence>
<dbReference type="FunFam" id="1.10.287.130:FF:000001">
    <property type="entry name" value="Two-component sensor histidine kinase"/>
    <property type="match status" value="1"/>
</dbReference>
<feature type="transmembrane region" description="Helical" evidence="9">
    <location>
        <begin position="184"/>
        <end position="207"/>
    </location>
</feature>
<accession>A0A143YGG4</accession>
<dbReference type="GO" id="GO:0005886">
    <property type="term" value="C:plasma membrane"/>
    <property type="evidence" value="ECO:0007669"/>
    <property type="project" value="TreeGrafter"/>
</dbReference>
<dbReference type="SMART" id="SM00387">
    <property type="entry name" value="HATPase_c"/>
    <property type="match status" value="1"/>
</dbReference>
<dbReference type="AlphaFoldDB" id="A0A143YGG4"/>
<dbReference type="PROSITE" id="PS50885">
    <property type="entry name" value="HAMP"/>
    <property type="match status" value="1"/>
</dbReference>
<feature type="domain" description="PAS" evidence="11">
    <location>
        <begin position="262"/>
        <end position="310"/>
    </location>
</feature>
<evidence type="ECO:0000256" key="9">
    <source>
        <dbReference type="SAM" id="Phobius"/>
    </source>
</evidence>
<dbReference type="InterPro" id="IPR004358">
    <property type="entry name" value="Sig_transdc_His_kin-like_C"/>
</dbReference>
<evidence type="ECO:0000313" key="14">
    <source>
        <dbReference type="EMBL" id="SEI85968.1"/>
    </source>
</evidence>
<dbReference type="InterPro" id="IPR000014">
    <property type="entry name" value="PAS"/>
</dbReference>
<dbReference type="SUPFAM" id="SSF55874">
    <property type="entry name" value="ATPase domain of HSP90 chaperone/DNA topoisomerase II/histidine kinase"/>
    <property type="match status" value="1"/>
</dbReference>
<dbReference type="InterPro" id="IPR057640">
    <property type="entry name" value="Cache_WalK"/>
</dbReference>
<evidence type="ECO:0000256" key="1">
    <source>
        <dbReference type="ARBA" id="ARBA00000085"/>
    </source>
</evidence>
<dbReference type="SMART" id="SM00388">
    <property type="entry name" value="HisKA"/>
    <property type="match status" value="1"/>
</dbReference>
<evidence type="ECO:0000256" key="8">
    <source>
        <dbReference type="ARBA" id="ARBA00023136"/>
    </source>
</evidence>
<dbReference type="CDD" id="cd00075">
    <property type="entry name" value="HATPase"/>
    <property type="match status" value="1"/>
</dbReference>
<keyword evidence="4" id="KW-0597">Phosphoprotein</keyword>
<dbReference type="Pfam" id="PF23846">
    <property type="entry name" value="Cache_WalK"/>
    <property type="match status" value="1"/>
</dbReference>
<dbReference type="Pfam" id="PF02518">
    <property type="entry name" value="HATPase_c"/>
    <property type="match status" value="1"/>
</dbReference>
<evidence type="ECO:0000259" key="10">
    <source>
        <dbReference type="PROSITE" id="PS50109"/>
    </source>
</evidence>
<dbReference type="CDD" id="cd00082">
    <property type="entry name" value="HisKA"/>
    <property type="match status" value="1"/>
</dbReference>
<dbReference type="SUPFAM" id="SSF47384">
    <property type="entry name" value="Homodimeric domain of signal transducing histidine kinase"/>
    <property type="match status" value="1"/>
</dbReference>
<dbReference type="InterPro" id="IPR049814">
    <property type="entry name" value="Resp_reg_WalK"/>
</dbReference>
<evidence type="ECO:0000256" key="2">
    <source>
        <dbReference type="ARBA" id="ARBA00004370"/>
    </source>
</evidence>
<dbReference type="InterPro" id="IPR036097">
    <property type="entry name" value="HisK_dim/P_sf"/>
</dbReference>
<comment type="catalytic activity">
    <reaction evidence="1">
        <text>ATP + protein L-histidine = ADP + protein N-phospho-L-histidine.</text>
        <dbReference type="EC" id="2.7.13.3"/>
    </reaction>
</comment>
<dbReference type="STRING" id="640938.TR210_762"/>
<feature type="domain" description="HAMP" evidence="12">
    <location>
        <begin position="205"/>
        <end position="257"/>
    </location>
</feature>
<protein>
    <recommendedName>
        <fullName evidence="3">histidine kinase</fullName>
        <ecNumber evidence="3">2.7.13.3</ecNumber>
    </recommendedName>
</protein>
<dbReference type="SUPFAM" id="SSF55785">
    <property type="entry name" value="PYP-like sensor domain (PAS domain)"/>
    <property type="match status" value="1"/>
</dbReference>
<dbReference type="InterPro" id="IPR003594">
    <property type="entry name" value="HATPase_dom"/>
</dbReference>
<dbReference type="PROSITE" id="PS50109">
    <property type="entry name" value="HIS_KIN"/>
    <property type="match status" value="1"/>
</dbReference>
<keyword evidence="9" id="KW-1133">Transmembrane helix</keyword>
<organism evidence="13 15">
    <name type="scientific">Trichococcus ilyis</name>
    <dbReference type="NCBI Taxonomy" id="640938"/>
    <lineage>
        <taxon>Bacteria</taxon>
        <taxon>Bacillati</taxon>
        <taxon>Bacillota</taxon>
        <taxon>Bacilli</taxon>
        <taxon>Lactobacillales</taxon>
        <taxon>Carnobacteriaceae</taxon>
        <taxon>Trichococcus</taxon>
    </lineage>
</organism>
<dbReference type="SUPFAM" id="SSF158472">
    <property type="entry name" value="HAMP domain-like"/>
    <property type="match status" value="1"/>
</dbReference>
<reference evidence="13 15" key="1">
    <citation type="submission" date="2016-02" db="EMBL/GenBank/DDBJ databases">
        <authorList>
            <person name="Wen L."/>
            <person name="He K."/>
            <person name="Yang H."/>
        </authorList>
    </citation>
    <scope>NUCLEOTIDE SEQUENCE [LARGE SCALE GENOMIC DNA]</scope>
    <source>
        <strain evidence="13">Trichococcus_R210</strain>
    </source>
</reference>
<dbReference type="EMBL" id="FNYT01000004">
    <property type="protein sequence ID" value="SEI85968.1"/>
    <property type="molecule type" value="Genomic_DNA"/>
</dbReference>
<reference evidence="14 16" key="2">
    <citation type="submission" date="2016-10" db="EMBL/GenBank/DDBJ databases">
        <authorList>
            <person name="Varghese N."/>
            <person name="Submissions S."/>
        </authorList>
    </citation>
    <scope>NUCLEOTIDE SEQUENCE [LARGE SCALE GENOMIC DNA]</scope>
    <source>
        <strain evidence="14 16">DSM 22150</strain>
    </source>
</reference>
<dbReference type="SMART" id="SM00304">
    <property type="entry name" value="HAMP"/>
    <property type="match status" value="1"/>
</dbReference>
<feature type="domain" description="Histidine kinase" evidence="10">
    <location>
        <begin position="384"/>
        <end position="607"/>
    </location>
</feature>
<dbReference type="PROSITE" id="PS50112">
    <property type="entry name" value="PAS"/>
    <property type="match status" value="1"/>
</dbReference>
<keyword evidence="9" id="KW-0812">Transmembrane</keyword>
<dbReference type="InterPro" id="IPR050351">
    <property type="entry name" value="BphY/WalK/GraS-like"/>
</dbReference>
<dbReference type="Gene3D" id="1.10.287.130">
    <property type="match status" value="1"/>
</dbReference>
<evidence type="ECO:0000313" key="13">
    <source>
        <dbReference type="EMBL" id="CZQ89020.1"/>
    </source>
</evidence>
<name>A0A143YGG4_9LACT</name>
<dbReference type="SMART" id="SM00091">
    <property type="entry name" value="PAS"/>
    <property type="match status" value="1"/>
</dbReference>
<dbReference type="InterPro" id="IPR036890">
    <property type="entry name" value="HATPase_C_sf"/>
</dbReference>
<dbReference type="FunFam" id="3.30.565.10:FF:000006">
    <property type="entry name" value="Sensor histidine kinase WalK"/>
    <property type="match status" value="1"/>
</dbReference>
<dbReference type="InterPro" id="IPR003661">
    <property type="entry name" value="HisK_dim/P_dom"/>
</dbReference>
<dbReference type="CDD" id="cd06225">
    <property type="entry name" value="HAMP"/>
    <property type="match status" value="1"/>
</dbReference>
<dbReference type="GO" id="GO:0000155">
    <property type="term" value="F:phosphorelay sensor kinase activity"/>
    <property type="evidence" value="ECO:0007669"/>
    <property type="project" value="InterPro"/>
</dbReference>
<gene>
    <name evidence="14" type="ORF">SAMN05216375_10494</name>
    <name evidence="13" type="ORF">TR210_762</name>
</gene>
<dbReference type="InterPro" id="IPR003660">
    <property type="entry name" value="HAMP_dom"/>
</dbReference>
<dbReference type="NCBIfam" id="NF033092">
    <property type="entry name" value="HK_WalK"/>
    <property type="match status" value="1"/>
</dbReference>
<sequence>MNKKIRLVHSIHFKIPMLFIFLLLVSLQLIGAYFIRELETKMISNFDSQMSLNAGFLEKTLQPLLMDDDAEKLEASVQTVLSDFTGTNILETQVLDEQGYILGINDQTLQSLIGTKSTDRDVQQVILLDSPSSYQYVKEDTNSRVLKNISPIYSTDNTGTLIGVLVMESNIESVYSQMNQTVSIFLNASVVAIIITIILAVIISRGITRPISEMRRQTANIAEGDYSGKVTVYGADELGELAETINDLSYKVKDAQETTESERQRLDSVLRHMTDGVLATDRRGKIIIINSRAMDLLSISQDKAIGQSIMKVLKLGEKFTFRQLLETQDELILNIATEDQDTILRGEFSVIQRESGFISGLVCVLSDITEQEKVEQERRSFVSNVSHELRTPLTSVKSYTESLIDGAWEDKDIAPEFLKVISTETDRMIRMITDLLNLSRMDQGKQELNFEFVSINELVAHIIDRFEMMLKSEQYRNKKYKIERDFTQRTLWVEIDQDKFIQVIDNIMNNAIKYSPDGGTITCRLMETHNSVVISITDEGLGIPRKDINHVFDRFYRVDKARARSMGGTGLGLAISKEVVQLHGGKIWVTSVENKGSTFFISLPYIPMDEEDEWG</sequence>
<dbReference type="InterPro" id="IPR005467">
    <property type="entry name" value="His_kinase_dom"/>
</dbReference>
<dbReference type="NCBIfam" id="TIGR00229">
    <property type="entry name" value="sensory_box"/>
    <property type="match status" value="1"/>
</dbReference>